<evidence type="ECO:0000313" key="4">
    <source>
        <dbReference type="Proteomes" id="UP000069940"/>
    </source>
</evidence>
<proteinExistence type="predicted"/>
<feature type="region of interest" description="Disordered" evidence="1">
    <location>
        <begin position="250"/>
        <end position="372"/>
    </location>
</feature>
<dbReference type="Pfam" id="PF18701">
    <property type="entry name" value="DUF5641"/>
    <property type="match status" value="1"/>
</dbReference>
<dbReference type="PANTHER" id="PTHR47331">
    <property type="entry name" value="PHD-TYPE DOMAIN-CONTAINING PROTEIN"/>
    <property type="match status" value="1"/>
</dbReference>
<dbReference type="PANTHER" id="PTHR47331:SF1">
    <property type="entry name" value="GAG-LIKE PROTEIN"/>
    <property type="match status" value="1"/>
</dbReference>
<name>A0ABM1ZQA6_AEDAL</name>
<evidence type="ECO:0000313" key="3">
    <source>
        <dbReference type="EnsemblMetazoa" id="AALFPA23_020648.P30480"/>
    </source>
</evidence>
<evidence type="ECO:0000259" key="2">
    <source>
        <dbReference type="PROSITE" id="PS50994"/>
    </source>
</evidence>
<feature type="compositionally biased region" description="Polar residues" evidence="1">
    <location>
        <begin position="277"/>
        <end position="312"/>
    </location>
</feature>
<dbReference type="Proteomes" id="UP000069940">
    <property type="component" value="Unassembled WGS sequence"/>
</dbReference>
<accession>A0ABM1ZQA6</accession>
<dbReference type="InterPro" id="IPR040676">
    <property type="entry name" value="DUF5641"/>
</dbReference>
<dbReference type="RefSeq" id="XP_062714226.1">
    <property type="nucleotide sequence ID" value="XM_062858242.1"/>
</dbReference>
<dbReference type="GeneID" id="134291000"/>
<feature type="compositionally biased region" description="Polar residues" evidence="1">
    <location>
        <begin position="320"/>
        <end position="329"/>
    </location>
</feature>
<dbReference type="InterPro" id="IPR036397">
    <property type="entry name" value="RNaseH_sf"/>
</dbReference>
<dbReference type="PROSITE" id="PS50994">
    <property type="entry name" value="INTEGRASE"/>
    <property type="match status" value="1"/>
</dbReference>
<protein>
    <recommendedName>
        <fullName evidence="2">Integrase catalytic domain-containing protein</fullName>
    </recommendedName>
</protein>
<dbReference type="InterPro" id="IPR012337">
    <property type="entry name" value="RNaseH-like_sf"/>
</dbReference>
<sequence>MAIRRFVVRRGAPLEIRSDNGTNFLGASHDLKQQIQEMNQQLSAVFTNAATKWVFNPPSAPHMGGSWERLVRSIKIAFAALTTTRNPDDETLLTLMIEAEGIVNSRPLTCVPLDAESEAALTPNHFLLLSSQGVTHPPEVIPDRPESLRTNWRLITNLVNQFWNRWVREYLPTIAGRTKWYKDSKEPEIGDLAIIVDPSIRNGWLRRRILSTIKGRDGRCRQVLVQTSGGVLRRPVTKVAILRVKAADNEEAEGNAGPPEGMDVHYGSGDVGGNPTPLVSDSAQPRASVRQSLSSLNHKNGVLQNPPKTSETFQQQFQFSSAPVTGSPINNSNNKSDDDNTAAADERTIDKQQKSRFIQPTLNHHLARESTR</sequence>
<keyword evidence="4" id="KW-1185">Reference proteome</keyword>
<organism evidence="3 4">
    <name type="scientific">Aedes albopictus</name>
    <name type="common">Asian tiger mosquito</name>
    <name type="synonym">Stegomyia albopicta</name>
    <dbReference type="NCBI Taxonomy" id="7160"/>
    <lineage>
        <taxon>Eukaryota</taxon>
        <taxon>Metazoa</taxon>
        <taxon>Ecdysozoa</taxon>
        <taxon>Arthropoda</taxon>
        <taxon>Hexapoda</taxon>
        <taxon>Insecta</taxon>
        <taxon>Pterygota</taxon>
        <taxon>Neoptera</taxon>
        <taxon>Endopterygota</taxon>
        <taxon>Diptera</taxon>
        <taxon>Nematocera</taxon>
        <taxon>Culicoidea</taxon>
        <taxon>Culicidae</taxon>
        <taxon>Culicinae</taxon>
        <taxon>Aedini</taxon>
        <taxon>Aedes</taxon>
        <taxon>Stegomyia</taxon>
    </lineage>
</organism>
<dbReference type="Gene3D" id="3.30.420.10">
    <property type="entry name" value="Ribonuclease H-like superfamily/Ribonuclease H"/>
    <property type="match status" value="1"/>
</dbReference>
<dbReference type="SUPFAM" id="SSF53098">
    <property type="entry name" value="Ribonuclease H-like"/>
    <property type="match status" value="1"/>
</dbReference>
<feature type="domain" description="Integrase catalytic" evidence="2">
    <location>
        <begin position="1"/>
        <end position="131"/>
    </location>
</feature>
<dbReference type="InterPro" id="IPR001584">
    <property type="entry name" value="Integrase_cat-core"/>
</dbReference>
<reference evidence="3" key="2">
    <citation type="submission" date="2025-05" db="UniProtKB">
        <authorList>
            <consortium name="EnsemblMetazoa"/>
        </authorList>
    </citation>
    <scope>IDENTIFICATION</scope>
    <source>
        <strain evidence="3">Foshan</strain>
    </source>
</reference>
<dbReference type="EnsemblMetazoa" id="AALFPA23_020648.R30480">
    <property type="protein sequence ID" value="AALFPA23_020648.P30480"/>
    <property type="gene ID" value="AALFPA23_020648"/>
</dbReference>
<reference evidence="4" key="1">
    <citation type="journal article" date="2015" name="Proc. Natl. Acad. Sci. U.S.A.">
        <title>Genome sequence of the Asian Tiger mosquito, Aedes albopictus, reveals insights into its biology, genetics, and evolution.</title>
        <authorList>
            <person name="Chen X.G."/>
            <person name="Jiang X."/>
            <person name="Gu J."/>
            <person name="Xu M."/>
            <person name="Wu Y."/>
            <person name="Deng Y."/>
            <person name="Zhang C."/>
            <person name="Bonizzoni M."/>
            <person name="Dermauw W."/>
            <person name="Vontas J."/>
            <person name="Armbruster P."/>
            <person name="Huang X."/>
            <person name="Yang Y."/>
            <person name="Zhang H."/>
            <person name="He W."/>
            <person name="Peng H."/>
            <person name="Liu Y."/>
            <person name="Wu K."/>
            <person name="Chen J."/>
            <person name="Lirakis M."/>
            <person name="Topalis P."/>
            <person name="Van Leeuwen T."/>
            <person name="Hall A.B."/>
            <person name="Jiang X."/>
            <person name="Thorpe C."/>
            <person name="Mueller R.L."/>
            <person name="Sun C."/>
            <person name="Waterhouse R.M."/>
            <person name="Yan G."/>
            <person name="Tu Z.J."/>
            <person name="Fang X."/>
            <person name="James A.A."/>
        </authorList>
    </citation>
    <scope>NUCLEOTIDE SEQUENCE [LARGE SCALE GENOMIC DNA]</scope>
    <source>
        <strain evidence="4">Foshan</strain>
    </source>
</reference>
<feature type="compositionally biased region" description="Basic and acidic residues" evidence="1">
    <location>
        <begin position="344"/>
        <end position="353"/>
    </location>
</feature>
<evidence type="ECO:0000256" key="1">
    <source>
        <dbReference type="SAM" id="MobiDB-lite"/>
    </source>
</evidence>